<dbReference type="InterPro" id="IPR000792">
    <property type="entry name" value="Tscrpt_reg_LuxR_C"/>
</dbReference>
<dbReference type="InterPro" id="IPR016032">
    <property type="entry name" value="Sig_transdc_resp-reg_C-effctor"/>
</dbReference>
<dbReference type="SMART" id="SM00448">
    <property type="entry name" value="REC"/>
    <property type="match status" value="1"/>
</dbReference>
<dbReference type="InterPro" id="IPR058245">
    <property type="entry name" value="NreC/VraR/RcsB-like_REC"/>
</dbReference>
<feature type="modified residue" description="4-aspartylphosphate" evidence="3">
    <location>
        <position position="57"/>
    </location>
</feature>
<evidence type="ECO:0000256" key="3">
    <source>
        <dbReference type="PROSITE-ProRule" id="PRU00169"/>
    </source>
</evidence>
<keyword evidence="2 6" id="KW-0238">DNA-binding</keyword>
<protein>
    <submittedName>
        <fullName evidence="6">DNA-binding response regulator</fullName>
    </submittedName>
</protein>
<proteinExistence type="predicted"/>
<evidence type="ECO:0000259" key="5">
    <source>
        <dbReference type="PROSITE" id="PS50110"/>
    </source>
</evidence>
<name>A0ABM7X4W9_9BACT</name>
<evidence type="ECO:0000256" key="2">
    <source>
        <dbReference type="ARBA" id="ARBA00023125"/>
    </source>
</evidence>
<reference evidence="7" key="1">
    <citation type="journal article" date="2022" name="Int. J. Syst. Evol. Microbiol.">
        <title>Anaeromyxobacter oryzae sp. nov., Anaeromyxobacter diazotrophicus sp. nov. and Anaeromyxobacter paludicola sp. nov., isolated from paddy soils.</title>
        <authorList>
            <person name="Itoh H."/>
            <person name="Xu Z."/>
            <person name="Mise K."/>
            <person name="Masuda Y."/>
            <person name="Ushijima N."/>
            <person name="Hayakawa C."/>
            <person name="Shiratori Y."/>
            <person name="Senoo K."/>
        </authorList>
    </citation>
    <scope>NUCLEOTIDE SEQUENCE [LARGE SCALE GENOMIC DNA]</scope>
    <source>
        <strain evidence="7">Red232</strain>
    </source>
</reference>
<dbReference type="SUPFAM" id="SSF46894">
    <property type="entry name" value="C-terminal effector domain of the bipartite response regulators"/>
    <property type="match status" value="1"/>
</dbReference>
<dbReference type="SUPFAM" id="SSF52172">
    <property type="entry name" value="CheY-like"/>
    <property type="match status" value="1"/>
</dbReference>
<dbReference type="PRINTS" id="PR00038">
    <property type="entry name" value="HTHLUXR"/>
</dbReference>
<dbReference type="EMBL" id="AP025591">
    <property type="protein sequence ID" value="BDG06863.1"/>
    <property type="molecule type" value="Genomic_DNA"/>
</dbReference>
<dbReference type="Pfam" id="PF00072">
    <property type="entry name" value="Response_reg"/>
    <property type="match status" value="1"/>
</dbReference>
<evidence type="ECO:0000256" key="1">
    <source>
        <dbReference type="ARBA" id="ARBA00022553"/>
    </source>
</evidence>
<gene>
    <name evidence="6" type="ORF">AMOR_58590</name>
</gene>
<dbReference type="RefSeq" id="WP_248357338.1">
    <property type="nucleotide sequence ID" value="NZ_AP025591.1"/>
</dbReference>
<evidence type="ECO:0000259" key="4">
    <source>
        <dbReference type="PROSITE" id="PS50043"/>
    </source>
</evidence>
<dbReference type="InterPro" id="IPR011006">
    <property type="entry name" value="CheY-like_superfamily"/>
</dbReference>
<evidence type="ECO:0000313" key="7">
    <source>
        <dbReference type="Proteomes" id="UP001162891"/>
    </source>
</evidence>
<sequence>MTARIRVLIVDDHAILREGVRALLQLHADIEVVGEAADGKAALEAVERLDPDVVLMDIAMPGLGGIEASLEMKKLGRRARILILSQYEDREYVRRLLKAGVAGYVLKKSAGAELANAIRAVHRGGLVLDPEVARTAMEEGGPAAPGTADPYEALTDREKQVLKLVAEGRSNKEVAELLGISVKTAMSHREHVMEKLGVHNRTELVRFAIRKGVIRVDE</sequence>
<feature type="domain" description="Response regulatory" evidence="5">
    <location>
        <begin position="6"/>
        <end position="122"/>
    </location>
</feature>
<dbReference type="InterPro" id="IPR001789">
    <property type="entry name" value="Sig_transdc_resp-reg_receiver"/>
</dbReference>
<dbReference type="PROSITE" id="PS50110">
    <property type="entry name" value="RESPONSE_REGULATORY"/>
    <property type="match status" value="1"/>
</dbReference>
<dbReference type="SMART" id="SM00421">
    <property type="entry name" value="HTH_LUXR"/>
    <property type="match status" value="1"/>
</dbReference>
<feature type="domain" description="HTH luxR-type" evidence="4">
    <location>
        <begin position="147"/>
        <end position="212"/>
    </location>
</feature>
<dbReference type="PANTHER" id="PTHR43214:SF43">
    <property type="entry name" value="TWO-COMPONENT RESPONSE REGULATOR"/>
    <property type="match status" value="1"/>
</dbReference>
<organism evidence="6 7">
    <name type="scientific">Anaeromyxobacter oryzae</name>
    <dbReference type="NCBI Taxonomy" id="2918170"/>
    <lineage>
        <taxon>Bacteria</taxon>
        <taxon>Pseudomonadati</taxon>
        <taxon>Myxococcota</taxon>
        <taxon>Myxococcia</taxon>
        <taxon>Myxococcales</taxon>
        <taxon>Cystobacterineae</taxon>
        <taxon>Anaeromyxobacteraceae</taxon>
        <taxon>Anaeromyxobacter</taxon>
    </lineage>
</organism>
<dbReference type="GO" id="GO:0003677">
    <property type="term" value="F:DNA binding"/>
    <property type="evidence" value="ECO:0007669"/>
    <property type="project" value="UniProtKB-KW"/>
</dbReference>
<dbReference type="PANTHER" id="PTHR43214">
    <property type="entry name" value="TWO-COMPONENT RESPONSE REGULATOR"/>
    <property type="match status" value="1"/>
</dbReference>
<keyword evidence="1 3" id="KW-0597">Phosphoprotein</keyword>
<evidence type="ECO:0000313" key="6">
    <source>
        <dbReference type="EMBL" id="BDG06863.1"/>
    </source>
</evidence>
<dbReference type="InterPro" id="IPR039420">
    <property type="entry name" value="WalR-like"/>
</dbReference>
<dbReference type="Gene3D" id="3.40.50.2300">
    <property type="match status" value="1"/>
</dbReference>
<dbReference type="Pfam" id="PF00196">
    <property type="entry name" value="GerE"/>
    <property type="match status" value="1"/>
</dbReference>
<keyword evidence="7" id="KW-1185">Reference proteome</keyword>
<dbReference type="PROSITE" id="PS50043">
    <property type="entry name" value="HTH_LUXR_2"/>
    <property type="match status" value="1"/>
</dbReference>
<dbReference type="CDD" id="cd17535">
    <property type="entry name" value="REC_NarL-like"/>
    <property type="match status" value="1"/>
</dbReference>
<accession>A0ABM7X4W9</accession>
<dbReference type="CDD" id="cd06170">
    <property type="entry name" value="LuxR_C_like"/>
    <property type="match status" value="1"/>
</dbReference>
<dbReference type="Proteomes" id="UP001162891">
    <property type="component" value="Chromosome"/>
</dbReference>